<evidence type="ECO:0000313" key="4">
    <source>
        <dbReference type="EMBL" id="PJJ84691.1"/>
    </source>
</evidence>
<dbReference type="RefSeq" id="WP_100340877.1">
    <property type="nucleotide sequence ID" value="NZ_PGFJ01000001.1"/>
</dbReference>
<feature type="region of interest" description="Disordered" evidence="2">
    <location>
        <begin position="146"/>
        <end position="176"/>
    </location>
</feature>
<dbReference type="OrthoDB" id="9816120at2"/>
<evidence type="ECO:0000256" key="1">
    <source>
        <dbReference type="ARBA" id="ARBA00022729"/>
    </source>
</evidence>
<dbReference type="Pfam" id="PF13517">
    <property type="entry name" value="FG-GAP_3"/>
    <property type="match status" value="1"/>
</dbReference>
<name>A0A2H9VV54_9SPHI</name>
<evidence type="ECO:0000313" key="5">
    <source>
        <dbReference type="Proteomes" id="UP000242687"/>
    </source>
</evidence>
<dbReference type="EMBL" id="PGFJ01000001">
    <property type="protein sequence ID" value="PJJ84691.1"/>
    <property type="molecule type" value="Genomic_DNA"/>
</dbReference>
<feature type="compositionally biased region" description="Low complexity" evidence="2">
    <location>
        <begin position="156"/>
        <end position="166"/>
    </location>
</feature>
<dbReference type="InterPro" id="IPR013517">
    <property type="entry name" value="FG-GAP"/>
</dbReference>
<dbReference type="Proteomes" id="UP000242687">
    <property type="component" value="Unassembled WGS sequence"/>
</dbReference>
<reference evidence="4 5" key="1">
    <citation type="submission" date="2017-11" db="EMBL/GenBank/DDBJ databases">
        <title>Genomic Encyclopedia of Archaeal and Bacterial Type Strains, Phase II (KMG-II): From Individual Species to Whole Genera.</title>
        <authorList>
            <person name="Goeker M."/>
        </authorList>
    </citation>
    <scope>NUCLEOTIDE SEQUENCE [LARGE SCALE GENOMIC DNA]</scope>
    <source>
        <strain evidence="4 5">DSM 28175</strain>
    </source>
</reference>
<dbReference type="Gene3D" id="2.60.120.560">
    <property type="entry name" value="Exo-inulinase, domain 1"/>
    <property type="match status" value="1"/>
</dbReference>
<accession>A0A2H9VV54</accession>
<evidence type="ECO:0000259" key="3">
    <source>
        <dbReference type="Pfam" id="PF06439"/>
    </source>
</evidence>
<dbReference type="Gene3D" id="2.130.10.130">
    <property type="entry name" value="Integrin alpha, N-terminal"/>
    <property type="match status" value="2"/>
</dbReference>
<keyword evidence="1" id="KW-0732">Signal</keyword>
<dbReference type="SUPFAM" id="SSF69318">
    <property type="entry name" value="Integrin alpha N-terminal domain"/>
    <property type="match status" value="1"/>
</dbReference>
<dbReference type="Pfam" id="PF06439">
    <property type="entry name" value="3keto-disac_hyd"/>
    <property type="match status" value="1"/>
</dbReference>
<dbReference type="AlphaFoldDB" id="A0A2H9VV54"/>
<sequence length="650" mass="70078">MKRIISTIILAGLTALSYGQGTPGDFTGRGMSLIPDYTFKASALNGFHTLGSGSWQAANGLVTVKANGVGYLVSDKSFQDIQLHTLFKADANTEVGFLFRMEKTSDGYKGFLVSVKGAETGSYKVTLDAQGKEKSREKLRNVGGIIRQAPPLDPNAPARPSGGAPRPSGPGGAAPAVTLPITRPVTTVVPGQWNQFEGIIDLNMLRAYFNDGGESGVAAEETDGNFGAFALMVNGNGQVQFNELSYQDVGIKTLLKEQSSARFKVQQIQDMYYSWAAGAGDFNRDGVMDVVAGPMIYYGPEFTRSREIEFASSVSPSKNFTAYNCQYTYDFNGDGWPDILTGPSTSYLFINPKGESRRWEKYTVVTGVQSEITLFRDVDGDGKPELVFGGGGQMKYAKPDPSDPTKPWIQRAISERGLANAHGIGVGDINGDGLMDITNVNGWWEHPKNDDGVMLWEYHPVAFGRYGHRGSNVGGATMGIYDVNGDKLPDVVTSLNAHGFGLAWFEQKCDAAGKISFVRHMIMDDYSAKNAGGVTFSEAHGAAFADIDGDGIPDFITGKRYFSHLDTFLDPDPYGPPVTYVYKTVRDPKAPGGARFVPELVHNRSGVGSDVLATDLNKDGAVDIVTATNRGVFIYWNTTKAGAARASSKK</sequence>
<protein>
    <submittedName>
        <fullName evidence="4">VCBS repeat protein</fullName>
    </submittedName>
</protein>
<organism evidence="4 5">
    <name type="scientific">Mucilaginibacter auburnensis</name>
    <dbReference type="NCBI Taxonomy" id="1457233"/>
    <lineage>
        <taxon>Bacteria</taxon>
        <taxon>Pseudomonadati</taxon>
        <taxon>Bacteroidota</taxon>
        <taxon>Sphingobacteriia</taxon>
        <taxon>Sphingobacteriales</taxon>
        <taxon>Sphingobacteriaceae</taxon>
        <taxon>Mucilaginibacter</taxon>
    </lineage>
</organism>
<feature type="domain" description="3-keto-alpha-glucoside-1,2-lyase/3-keto-2-hydroxy-glucal hydratase" evidence="3">
    <location>
        <begin position="42"/>
        <end position="232"/>
    </location>
</feature>
<keyword evidence="5" id="KW-1185">Reference proteome</keyword>
<gene>
    <name evidence="4" type="ORF">CLV57_1712</name>
</gene>
<evidence type="ECO:0000256" key="2">
    <source>
        <dbReference type="SAM" id="MobiDB-lite"/>
    </source>
</evidence>
<dbReference type="InterPro" id="IPR010496">
    <property type="entry name" value="AL/BT2_dom"/>
</dbReference>
<dbReference type="InterPro" id="IPR028994">
    <property type="entry name" value="Integrin_alpha_N"/>
</dbReference>
<proteinExistence type="predicted"/>
<dbReference type="PANTHER" id="PTHR46580">
    <property type="entry name" value="SENSOR KINASE-RELATED"/>
    <property type="match status" value="1"/>
</dbReference>
<dbReference type="GO" id="GO:0016787">
    <property type="term" value="F:hydrolase activity"/>
    <property type="evidence" value="ECO:0007669"/>
    <property type="project" value="InterPro"/>
</dbReference>
<comment type="caution">
    <text evidence="4">The sequence shown here is derived from an EMBL/GenBank/DDBJ whole genome shotgun (WGS) entry which is preliminary data.</text>
</comment>